<proteinExistence type="predicted"/>
<evidence type="ECO:0000313" key="1">
    <source>
        <dbReference type="EMBL" id="MPM43816.1"/>
    </source>
</evidence>
<comment type="caution">
    <text evidence="1">The sequence shown here is derived from an EMBL/GenBank/DDBJ whole genome shotgun (WGS) entry which is preliminary data.</text>
</comment>
<reference evidence="1" key="1">
    <citation type="submission" date="2019-08" db="EMBL/GenBank/DDBJ databases">
        <authorList>
            <person name="Kucharzyk K."/>
            <person name="Murdoch R.W."/>
            <person name="Higgins S."/>
            <person name="Loffler F."/>
        </authorList>
    </citation>
    <scope>NUCLEOTIDE SEQUENCE</scope>
</reference>
<sequence>MSHPRFELHLHLAEAALQQADGLGNGLAVLFRFRFRTAPALAPAHVVVEAGALFADIPRKLFIAGGKLQGHPQGVDNPPGGPTAAVRAEIPGAVFGHPGRQRERGIGVLHGEFDIGIGLVVLEEDVVARLVPLDERAFQH</sequence>
<gene>
    <name evidence="1" type="ORF">SDC9_90493</name>
</gene>
<accession>A0A644ZST8</accession>
<name>A0A644ZST8_9ZZZZ</name>
<organism evidence="1">
    <name type="scientific">bioreactor metagenome</name>
    <dbReference type="NCBI Taxonomy" id="1076179"/>
    <lineage>
        <taxon>unclassified sequences</taxon>
        <taxon>metagenomes</taxon>
        <taxon>ecological metagenomes</taxon>
    </lineage>
</organism>
<dbReference type="AlphaFoldDB" id="A0A644ZST8"/>
<protein>
    <submittedName>
        <fullName evidence="1">Uncharacterized protein</fullName>
    </submittedName>
</protein>
<dbReference type="EMBL" id="VSSQ01010245">
    <property type="protein sequence ID" value="MPM43816.1"/>
    <property type="molecule type" value="Genomic_DNA"/>
</dbReference>